<feature type="compositionally biased region" description="Basic residues" evidence="1">
    <location>
        <begin position="65"/>
        <end position="74"/>
    </location>
</feature>
<protein>
    <submittedName>
        <fullName evidence="2">Uncharacterized protein</fullName>
    </submittedName>
</protein>
<evidence type="ECO:0000313" key="3">
    <source>
        <dbReference type="Proteomes" id="UP001054945"/>
    </source>
</evidence>
<keyword evidence="3" id="KW-1185">Reference proteome</keyword>
<organism evidence="2 3">
    <name type="scientific">Caerostris extrusa</name>
    <name type="common">Bark spider</name>
    <name type="synonym">Caerostris bankana</name>
    <dbReference type="NCBI Taxonomy" id="172846"/>
    <lineage>
        <taxon>Eukaryota</taxon>
        <taxon>Metazoa</taxon>
        <taxon>Ecdysozoa</taxon>
        <taxon>Arthropoda</taxon>
        <taxon>Chelicerata</taxon>
        <taxon>Arachnida</taxon>
        <taxon>Araneae</taxon>
        <taxon>Araneomorphae</taxon>
        <taxon>Entelegynae</taxon>
        <taxon>Araneoidea</taxon>
        <taxon>Araneidae</taxon>
        <taxon>Caerostris</taxon>
    </lineage>
</organism>
<sequence>MTGFKQEEKMTKPVRHFGYFIKKIGKLHPSAKRLCNSKHTAFCRVKHLMRNRCSLSLVQTTSRRPPLRRPHPHKQQNLGRKCSTSPCVSRRSSSRTRVIHLRLRPKEFLPENMEVPRAFDSLFERGYMFGG</sequence>
<proteinExistence type="predicted"/>
<feature type="compositionally biased region" description="Low complexity" evidence="1">
    <location>
        <begin position="82"/>
        <end position="91"/>
    </location>
</feature>
<accession>A0AAV4T6W9</accession>
<evidence type="ECO:0000313" key="2">
    <source>
        <dbReference type="EMBL" id="GIY41459.1"/>
    </source>
</evidence>
<reference evidence="2 3" key="1">
    <citation type="submission" date="2021-06" db="EMBL/GenBank/DDBJ databases">
        <title>Caerostris extrusa draft genome.</title>
        <authorList>
            <person name="Kono N."/>
            <person name="Arakawa K."/>
        </authorList>
    </citation>
    <scope>NUCLEOTIDE SEQUENCE [LARGE SCALE GENOMIC DNA]</scope>
</reference>
<gene>
    <name evidence="2" type="ORF">CEXT_74602</name>
</gene>
<name>A0AAV4T6W9_CAEEX</name>
<feature type="region of interest" description="Disordered" evidence="1">
    <location>
        <begin position="59"/>
        <end position="92"/>
    </location>
</feature>
<evidence type="ECO:0000256" key="1">
    <source>
        <dbReference type="SAM" id="MobiDB-lite"/>
    </source>
</evidence>
<dbReference type="EMBL" id="BPLR01010716">
    <property type="protein sequence ID" value="GIY41459.1"/>
    <property type="molecule type" value="Genomic_DNA"/>
</dbReference>
<dbReference type="Proteomes" id="UP001054945">
    <property type="component" value="Unassembled WGS sequence"/>
</dbReference>
<dbReference type="AlphaFoldDB" id="A0AAV4T6W9"/>
<comment type="caution">
    <text evidence="2">The sequence shown here is derived from an EMBL/GenBank/DDBJ whole genome shotgun (WGS) entry which is preliminary data.</text>
</comment>